<name>A0A7U3ZLY3_RUNSL</name>
<accession>A0A7U3ZLY3</accession>
<proteinExistence type="predicted"/>
<dbReference type="AlphaFoldDB" id="A0A7U3ZLY3"/>
<dbReference type="Proteomes" id="UP000000493">
    <property type="component" value="Chromosome"/>
</dbReference>
<reference evidence="2" key="1">
    <citation type="submission" date="2011-06" db="EMBL/GenBank/DDBJ databases">
        <title>The complete genome of chromosome of Runella slithyformis DSM 19594.</title>
        <authorList>
            <consortium name="US DOE Joint Genome Institute (JGI-PGF)"/>
            <person name="Lucas S."/>
            <person name="Han J."/>
            <person name="Lapidus A."/>
            <person name="Bruce D."/>
            <person name="Goodwin L."/>
            <person name="Pitluck S."/>
            <person name="Peters L."/>
            <person name="Kyrpides N."/>
            <person name="Mavromatis K."/>
            <person name="Ivanova N."/>
            <person name="Ovchinnikova G."/>
            <person name="Zhang X."/>
            <person name="Misra M."/>
            <person name="Detter J.C."/>
            <person name="Tapia R."/>
            <person name="Han C."/>
            <person name="Land M."/>
            <person name="Hauser L."/>
            <person name="Markowitz V."/>
            <person name="Cheng J.-F."/>
            <person name="Hugenholtz P."/>
            <person name="Woyke T."/>
            <person name="Wu D."/>
            <person name="Tindall B."/>
            <person name="Faehrich R."/>
            <person name="Brambilla E."/>
            <person name="Klenk H.-P."/>
            <person name="Eisen J.A."/>
        </authorList>
    </citation>
    <scope>NUCLEOTIDE SEQUENCE [LARGE SCALE GENOMIC DNA]</scope>
    <source>
        <strain evidence="2">ATCC 29530 / DSM 19594 / LMG 11500 / NCIMB 11436 / LSU 4</strain>
    </source>
</reference>
<gene>
    <name evidence="1" type="ordered locus">Runsl_3266</name>
</gene>
<evidence type="ECO:0008006" key="3">
    <source>
        <dbReference type="Google" id="ProtNLM"/>
    </source>
</evidence>
<sequence>MNFKKLNISVPEGAYNSYMHLQVYKDSLLYGINPASPYTIAVFNLKLQRFERNIPLESHLFKEKPGAFYVHQPDSIFITGTNYPTVQIVSGQGNIINKFNLRDLGLNKECVLPALFHYTSPYYDPAHKQLFLTMLPLDWDQLGANSRNFTQAVFDLSTKKMIAEFAPIQGTNRGVLPYDLNIPYRLVEGETIYISYPTKEVIEIYDRNTFVKKSEKRLISDDDIALIEPLSANKAQDEQELWNYRITVPFYEPIFYHSDSRCFSRIWHHPQELKPDGRTLNDGSDRVATLFIYDSNFNILKKQKFTNGLYGVRRAVPLSEGVLFAPHEKYWISEDSLSLRFIFHL</sequence>
<keyword evidence="2" id="KW-1185">Reference proteome</keyword>
<evidence type="ECO:0000313" key="1">
    <source>
        <dbReference type="EMBL" id="AEI49641.1"/>
    </source>
</evidence>
<dbReference type="EMBL" id="CP002859">
    <property type="protein sequence ID" value="AEI49641.1"/>
    <property type="molecule type" value="Genomic_DNA"/>
</dbReference>
<organism evidence="1 2">
    <name type="scientific">Runella slithyformis (strain ATCC 29530 / DSM 19594 / LMG 11500 / NCIMB 11436 / LSU 4)</name>
    <dbReference type="NCBI Taxonomy" id="761193"/>
    <lineage>
        <taxon>Bacteria</taxon>
        <taxon>Pseudomonadati</taxon>
        <taxon>Bacteroidota</taxon>
        <taxon>Cytophagia</taxon>
        <taxon>Cytophagales</taxon>
        <taxon>Spirosomataceae</taxon>
        <taxon>Runella</taxon>
    </lineage>
</organism>
<dbReference type="KEGG" id="rsi:Runsl_3266"/>
<evidence type="ECO:0000313" key="2">
    <source>
        <dbReference type="Proteomes" id="UP000000493"/>
    </source>
</evidence>
<protein>
    <recommendedName>
        <fullName evidence="3">DUF4221 domain-containing protein</fullName>
    </recommendedName>
</protein>
<reference evidence="1 2" key="2">
    <citation type="journal article" date="2012" name="Stand. Genomic Sci.">
        <title>Complete genome sequence of the aquatic bacterium Runella slithyformis type strain (LSU 4(T)).</title>
        <authorList>
            <person name="Copeland A."/>
            <person name="Zhang X."/>
            <person name="Misra M."/>
            <person name="Lapidus A."/>
            <person name="Nolan M."/>
            <person name="Lucas S."/>
            <person name="Deshpande S."/>
            <person name="Cheng J.F."/>
            <person name="Tapia R."/>
            <person name="Goodwin L.A."/>
            <person name="Pitluck S."/>
            <person name="Liolios K."/>
            <person name="Pagani I."/>
            <person name="Ivanova N."/>
            <person name="Mikhailova N."/>
            <person name="Pati A."/>
            <person name="Chen A."/>
            <person name="Palaniappan K."/>
            <person name="Land M."/>
            <person name="Hauser L."/>
            <person name="Pan C."/>
            <person name="Jeffries C.D."/>
            <person name="Detter J.C."/>
            <person name="Brambilla E.M."/>
            <person name="Rohde M."/>
            <person name="Djao O.D."/>
            <person name="Goker M."/>
            <person name="Sikorski J."/>
            <person name="Tindall B.J."/>
            <person name="Woyke T."/>
            <person name="Bristow J."/>
            <person name="Eisen J.A."/>
            <person name="Markowitz V."/>
            <person name="Hugenholtz P."/>
            <person name="Kyrpides N.C."/>
            <person name="Klenk H.P."/>
            <person name="Mavromatis K."/>
        </authorList>
    </citation>
    <scope>NUCLEOTIDE SEQUENCE [LARGE SCALE GENOMIC DNA]</scope>
    <source>
        <strain evidence="2">ATCC 29530 / DSM 19594 / LMG 11500 / NCIMB 11436 / LSU 4</strain>
    </source>
</reference>